<feature type="compositionally biased region" description="Low complexity" evidence="1">
    <location>
        <begin position="29"/>
        <end position="54"/>
    </location>
</feature>
<name>A0AAW2KTK3_SESRA</name>
<organism evidence="2">
    <name type="scientific">Sesamum radiatum</name>
    <name type="common">Black benniseed</name>
    <dbReference type="NCBI Taxonomy" id="300843"/>
    <lineage>
        <taxon>Eukaryota</taxon>
        <taxon>Viridiplantae</taxon>
        <taxon>Streptophyta</taxon>
        <taxon>Embryophyta</taxon>
        <taxon>Tracheophyta</taxon>
        <taxon>Spermatophyta</taxon>
        <taxon>Magnoliopsida</taxon>
        <taxon>eudicotyledons</taxon>
        <taxon>Gunneridae</taxon>
        <taxon>Pentapetalae</taxon>
        <taxon>asterids</taxon>
        <taxon>lamiids</taxon>
        <taxon>Lamiales</taxon>
        <taxon>Pedaliaceae</taxon>
        <taxon>Sesamum</taxon>
    </lineage>
</organism>
<protein>
    <submittedName>
        <fullName evidence="2">Uncharacterized protein</fullName>
    </submittedName>
</protein>
<evidence type="ECO:0000313" key="2">
    <source>
        <dbReference type="EMBL" id="KAL0308873.1"/>
    </source>
</evidence>
<dbReference type="EMBL" id="JACGWJ010000027">
    <property type="protein sequence ID" value="KAL0308873.1"/>
    <property type="molecule type" value="Genomic_DNA"/>
</dbReference>
<proteinExistence type="predicted"/>
<dbReference type="AlphaFoldDB" id="A0AAW2KTK3"/>
<comment type="caution">
    <text evidence="2">The sequence shown here is derived from an EMBL/GenBank/DDBJ whole genome shotgun (WGS) entry which is preliminary data.</text>
</comment>
<feature type="region of interest" description="Disordered" evidence="1">
    <location>
        <begin position="29"/>
        <end position="55"/>
    </location>
</feature>
<reference evidence="2" key="1">
    <citation type="submission" date="2020-06" db="EMBL/GenBank/DDBJ databases">
        <authorList>
            <person name="Li T."/>
            <person name="Hu X."/>
            <person name="Zhang T."/>
            <person name="Song X."/>
            <person name="Zhang H."/>
            <person name="Dai N."/>
            <person name="Sheng W."/>
            <person name="Hou X."/>
            <person name="Wei L."/>
        </authorList>
    </citation>
    <scope>NUCLEOTIDE SEQUENCE</scope>
    <source>
        <strain evidence="2">G02</strain>
        <tissue evidence="2">Leaf</tissue>
    </source>
</reference>
<evidence type="ECO:0000256" key="1">
    <source>
        <dbReference type="SAM" id="MobiDB-lite"/>
    </source>
</evidence>
<sequence>METLTNAANKQKAGETPVVTTQALQVVSRTPLTPISRSTTTTPRSTDPATDTPRITVSQNSLPVELSSNLLGTIQQMTASAICEQLAVLVPARMTTRSEVTAPEQVDPALATPRPNTIEEPFTQLPTQVGDVPPQWLARRDCLQKRLQDV</sequence>
<reference evidence="2" key="2">
    <citation type="journal article" date="2024" name="Plant">
        <title>Genomic evolution and insights into agronomic trait innovations of Sesamum species.</title>
        <authorList>
            <person name="Miao H."/>
            <person name="Wang L."/>
            <person name="Qu L."/>
            <person name="Liu H."/>
            <person name="Sun Y."/>
            <person name="Le M."/>
            <person name="Wang Q."/>
            <person name="Wei S."/>
            <person name="Zheng Y."/>
            <person name="Lin W."/>
            <person name="Duan Y."/>
            <person name="Cao H."/>
            <person name="Xiong S."/>
            <person name="Wang X."/>
            <person name="Wei L."/>
            <person name="Li C."/>
            <person name="Ma Q."/>
            <person name="Ju M."/>
            <person name="Zhao R."/>
            <person name="Li G."/>
            <person name="Mu C."/>
            <person name="Tian Q."/>
            <person name="Mei H."/>
            <person name="Zhang T."/>
            <person name="Gao T."/>
            <person name="Zhang H."/>
        </authorList>
    </citation>
    <scope>NUCLEOTIDE SEQUENCE</scope>
    <source>
        <strain evidence="2">G02</strain>
    </source>
</reference>
<gene>
    <name evidence="2" type="ORF">Sradi_5829600</name>
</gene>
<accession>A0AAW2KTK3</accession>